<evidence type="ECO:0000256" key="6">
    <source>
        <dbReference type="SAM" id="MobiDB-lite"/>
    </source>
</evidence>
<reference evidence="7 8" key="1">
    <citation type="journal article" date="2019" name="Mol. Biol. Evol.">
        <title>Blast fungal genomes show frequent chromosomal changes, gene gains and losses, and effector gene turnover.</title>
        <authorList>
            <person name="Gomez Luciano L.B."/>
            <person name="Jason Tsai I."/>
            <person name="Chuma I."/>
            <person name="Tosa Y."/>
            <person name="Chen Y.H."/>
            <person name="Li J.Y."/>
            <person name="Li M.Y."/>
            <person name="Jade Lu M.Y."/>
            <person name="Nakayashiki H."/>
            <person name="Li W.H."/>
        </authorList>
    </citation>
    <scope>NUCLEOTIDE SEQUENCE [LARGE SCALE GENOMIC DNA]</scope>
    <source>
        <strain evidence="7 8">NI907</strain>
    </source>
</reference>
<dbReference type="Pfam" id="PF08591">
    <property type="entry name" value="RNR_inhib"/>
    <property type="match status" value="1"/>
</dbReference>
<evidence type="ECO:0000256" key="3">
    <source>
        <dbReference type="ARBA" id="ARBA00005459"/>
    </source>
</evidence>
<dbReference type="OrthoDB" id="4072855at2759"/>
<evidence type="ECO:0000256" key="4">
    <source>
        <dbReference type="ARBA" id="ARBA00022490"/>
    </source>
</evidence>
<dbReference type="GO" id="GO:1990846">
    <property type="term" value="F:ribonucleoside-diphosphate reductase inhibitor activity"/>
    <property type="evidence" value="ECO:0007669"/>
    <property type="project" value="TreeGrafter"/>
</dbReference>
<gene>
    <name evidence="8" type="ORF">PgNI_10504</name>
</gene>
<dbReference type="RefSeq" id="XP_030980060.1">
    <property type="nucleotide sequence ID" value="XM_031130475.1"/>
</dbReference>
<organism evidence="7 8">
    <name type="scientific">Pyricularia grisea</name>
    <name type="common">Crabgrass-specific blast fungus</name>
    <name type="synonym">Magnaporthe grisea</name>
    <dbReference type="NCBI Taxonomy" id="148305"/>
    <lineage>
        <taxon>Eukaryota</taxon>
        <taxon>Fungi</taxon>
        <taxon>Dikarya</taxon>
        <taxon>Ascomycota</taxon>
        <taxon>Pezizomycotina</taxon>
        <taxon>Sordariomycetes</taxon>
        <taxon>Sordariomycetidae</taxon>
        <taxon>Magnaporthales</taxon>
        <taxon>Pyriculariaceae</taxon>
        <taxon>Pyricularia</taxon>
    </lineage>
</organism>
<dbReference type="AlphaFoldDB" id="A0A6P8AYR0"/>
<dbReference type="PANTHER" id="PTHR28081">
    <property type="entry name" value="DAMAGE-REGULATED IMPORT FACILITATOR 1-RELATED"/>
    <property type="match status" value="1"/>
</dbReference>
<protein>
    <submittedName>
        <fullName evidence="8">Uncharacterized protein</fullName>
    </submittedName>
</protein>
<dbReference type="PANTHER" id="PTHR28081:SF1">
    <property type="entry name" value="DAMAGE-REGULATED IMPORT FACILITATOR 1"/>
    <property type="match status" value="1"/>
</dbReference>
<dbReference type="Proteomes" id="UP000515153">
    <property type="component" value="Chromosome VII"/>
</dbReference>
<keyword evidence="5" id="KW-0539">Nucleus</keyword>
<keyword evidence="4" id="KW-0963">Cytoplasm</keyword>
<comment type="subcellular location">
    <subcellularLocation>
        <location evidence="2">Cytoplasm</location>
    </subcellularLocation>
    <subcellularLocation>
        <location evidence="1">Nucleus</location>
    </subcellularLocation>
</comment>
<evidence type="ECO:0000256" key="1">
    <source>
        <dbReference type="ARBA" id="ARBA00004123"/>
    </source>
</evidence>
<evidence type="ECO:0000313" key="8">
    <source>
        <dbReference type="RefSeq" id="XP_030980060.1"/>
    </source>
</evidence>
<dbReference type="GeneID" id="41965383"/>
<dbReference type="InterPro" id="IPR013900">
    <property type="entry name" value="RNR_inhibitor"/>
</dbReference>
<evidence type="ECO:0000256" key="2">
    <source>
        <dbReference type="ARBA" id="ARBA00004496"/>
    </source>
</evidence>
<reference evidence="8" key="2">
    <citation type="submission" date="2019-10" db="EMBL/GenBank/DDBJ databases">
        <authorList>
            <consortium name="NCBI Genome Project"/>
        </authorList>
    </citation>
    <scope>NUCLEOTIDE SEQUENCE</scope>
    <source>
        <strain evidence="8">NI907</strain>
    </source>
</reference>
<proteinExistence type="inferred from homology"/>
<sequence>MSVHRAKRPFTGAASDPAQRQITSFFSATSSPSLSDDDNISGGGRFSQHATAPALPASIQSSLLNVGMRVRKSVPEGYKTGSYGSFALWSDKPAKQVASTTDVNPMPAAKPTYSGGNRELLPFCGIHSVGGMSSQPAFAPGASFVSDLDDLPGLSSSQESVESNDSLGATVVNSRKRVFGDELADEGESPEQLGLRLFRQQFRHDGEVSPRSQTPVGFGNPRVMAVPRTRRQAGADVKNGAFFQGQENVMVAKSDDFPEAEFLEYTSDLEMDVAQD</sequence>
<keyword evidence="7" id="KW-1185">Reference proteome</keyword>
<evidence type="ECO:0000313" key="7">
    <source>
        <dbReference type="Proteomes" id="UP000515153"/>
    </source>
</evidence>
<feature type="compositionally biased region" description="Low complexity" evidence="6">
    <location>
        <begin position="23"/>
        <end position="34"/>
    </location>
</feature>
<dbReference type="KEGG" id="pgri:PgNI_10504"/>
<evidence type="ECO:0000256" key="5">
    <source>
        <dbReference type="ARBA" id="ARBA00023242"/>
    </source>
</evidence>
<accession>A0A6P8AYR0</accession>
<dbReference type="GO" id="GO:0008104">
    <property type="term" value="P:intracellular protein localization"/>
    <property type="evidence" value="ECO:0007669"/>
    <property type="project" value="TreeGrafter"/>
</dbReference>
<dbReference type="GO" id="GO:0005634">
    <property type="term" value="C:nucleus"/>
    <property type="evidence" value="ECO:0007669"/>
    <property type="project" value="UniProtKB-SubCell"/>
</dbReference>
<feature type="region of interest" description="Disordered" evidence="6">
    <location>
        <begin position="1"/>
        <end position="52"/>
    </location>
</feature>
<name>A0A6P8AYR0_PYRGI</name>
<reference evidence="8" key="3">
    <citation type="submission" date="2025-08" db="UniProtKB">
        <authorList>
            <consortium name="RefSeq"/>
        </authorList>
    </citation>
    <scope>IDENTIFICATION</scope>
    <source>
        <strain evidence="8">NI907</strain>
    </source>
</reference>
<comment type="similarity">
    <text evidence="3">Belongs to the DIF1/spd1 family.</text>
</comment>
<dbReference type="GO" id="GO:0005737">
    <property type="term" value="C:cytoplasm"/>
    <property type="evidence" value="ECO:0007669"/>
    <property type="project" value="UniProtKB-SubCell"/>
</dbReference>